<feature type="compositionally biased region" description="Acidic residues" evidence="1">
    <location>
        <begin position="1"/>
        <end position="13"/>
    </location>
</feature>
<evidence type="ECO:0000313" key="2">
    <source>
        <dbReference type="EMBL" id="KIJ60786.1"/>
    </source>
</evidence>
<dbReference type="HOGENOM" id="CLU_804250_0_0_1"/>
<dbReference type="EMBL" id="KN839869">
    <property type="protein sequence ID" value="KIJ60786.1"/>
    <property type="molecule type" value="Genomic_DNA"/>
</dbReference>
<dbReference type="Proteomes" id="UP000053820">
    <property type="component" value="Unassembled WGS sequence"/>
</dbReference>
<organism evidence="2 3">
    <name type="scientific">Hydnomerulius pinastri MD-312</name>
    <dbReference type="NCBI Taxonomy" id="994086"/>
    <lineage>
        <taxon>Eukaryota</taxon>
        <taxon>Fungi</taxon>
        <taxon>Dikarya</taxon>
        <taxon>Basidiomycota</taxon>
        <taxon>Agaricomycotina</taxon>
        <taxon>Agaricomycetes</taxon>
        <taxon>Agaricomycetidae</taxon>
        <taxon>Boletales</taxon>
        <taxon>Boletales incertae sedis</taxon>
        <taxon>Leucogyrophana</taxon>
    </lineage>
</organism>
<protein>
    <submittedName>
        <fullName evidence="2">Uncharacterized protein</fullName>
    </submittedName>
</protein>
<gene>
    <name evidence="2" type="ORF">HYDPIDRAFT_189878</name>
</gene>
<dbReference type="OrthoDB" id="2678661at2759"/>
<sequence>MQVDSDFSDDEDLNYSPFSAMRVPPDLAFELDSDDEPKNPPIQLAHTRRLRERLPPDEATKVEAVLIYMDTLSLNLPIFLDLLSWGDQVCVQNMKINHERTALMVSEELPSILERWYKPPRSQGSTSVRAEGARPVLEREAFDCVARVVEEELDGVKDSMRCPAEDLSTEGLTSFQIEDLMLKLKRDTDKNPDLVEKSRSHHNSRFAKLLTTFLRSQGTPAKSIDLLRAFGLTMSHQWSVRALNKISENEMAKVREMVQTLLFVITHDNGNIPFRVFSQRLDNQSHFDSGTASTVFFQPNAPPEPPLCNRTLQEFHAQGRKTPLTVNELYDLSQRRVQFRLISTA</sequence>
<name>A0A0C9WAY5_9AGAM</name>
<reference evidence="2 3" key="1">
    <citation type="submission" date="2014-04" db="EMBL/GenBank/DDBJ databases">
        <title>Evolutionary Origins and Diversification of the Mycorrhizal Mutualists.</title>
        <authorList>
            <consortium name="DOE Joint Genome Institute"/>
            <consortium name="Mycorrhizal Genomics Consortium"/>
            <person name="Kohler A."/>
            <person name="Kuo A."/>
            <person name="Nagy L.G."/>
            <person name="Floudas D."/>
            <person name="Copeland A."/>
            <person name="Barry K.W."/>
            <person name="Cichocki N."/>
            <person name="Veneault-Fourrey C."/>
            <person name="LaButti K."/>
            <person name="Lindquist E.A."/>
            <person name="Lipzen A."/>
            <person name="Lundell T."/>
            <person name="Morin E."/>
            <person name="Murat C."/>
            <person name="Riley R."/>
            <person name="Ohm R."/>
            <person name="Sun H."/>
            <person name="Tunlid A."/>
            <person name="Henrissat B."/>
            <person name="Grigoriev I.V."/>
            <person name="Hibbett D.S."/>
            <person name="Martin F."/>
        </authorList>
    </citation>
    <scope>NUCLEOTIDE SEQUENCE [LARGE SCALE GENOMIC DNA]</scope>
    <source>
        <strain evidence="2 3">MD-312</strain>
    </source>
</reference>
<evidence type="ECO:0000256" key="1">
    <source>
        <dbReference type="SAM" id="MobiDB-lite"/>
    </source>
</evidence>
<accession>A0A0C9WAY5</accession>
<keyword evidence="3" id="KW-1185">Reference proteome</keyword>
<proteinExistence type="predicted"/>
<dbReference type="AlphaFoldDB" id="A0A0C9WAY5"/>
<evidence type="ECO:0000313" key="3">
    <source>
        <dbReference type="Proteomes" id="UP000053820"/>
    </source>
</evidence>
<feature type="region of interest" description="Disordered" evidence="1">
    <location>
        <begin position="1"/>
        <end position="20"/>
    </location>
</feature>